<dbReference type="GO" id="GO:0047307">
    <property type="term" value="F:diaminobutyrate-pyruvate transaminase activity"/>
    <property type="evidence" value="ECO:0007669"/>
    <property type="project" value="InterPro"/>
</dbReference>
<dbReference type="InterPro" id="IPR015422">
    <property type="entry name" value="PyrdxlP-dep_Trfase_small"/>
</dbReference>
<dbReference type="NCBIfam" id="NF006733">
    <property type="entry name" value="PRK09264.1"/>
    <property type="match status" value="1"/>
</dbReference>
<comment type="catalytic activity">
    <reaction evidence="7">
        <text>L-2,4-diaminobutanoate + 2-oxoglutarate = L-aspartate 4-semialdehyde + L-glutamate</text>
        <dbReference type="Rhea" id="RHEA:11160"/>
        <dbReference type="ChEBI" id="CHEBI:16810"/>
        <dbReference type="ChEBI" id="CHEBI:29985"/>
        <dbReference type="ChEBI" id="CHEBI:58761"/>
        <dbReference type="ChEBI" id="CHEBI:537519"/>
        <dbReference type="EC" id="2.6.1.76"/>
    </reaction>
</comment>
<evidence type="ECO:0000313" key="9">
    <source>
        <dbReference type="Proteomes" id="UP000001962"/>
    </source>
</evidence>
<dbReference type="EMBL" id="CP000453">
    <property type="protein sequence ID" value="ABI56540.1"/>
    <property type="molecule type" value="Genomic_DNA"/>
</dbReference>
<dbReference type="eggNOG" id="COG0160">
    <property type="taxonomic scope" value="Bacteria"/>
</dbReference>
<comment type="cofactor">
    <cofactor evidence="1 7">
        <name>pyridoxal 5'-phosphate</name>
        <dbReference type="ChEBI" id="CHEBI:597326"/>
    </cofactor>
</comment>
<keyword evidence="3 7" id="KW-0032">Aminotransferase</keyword>
<dbReference type="PANTHER" id="PTHR43552:SF2">
    <property type="entry name" value="DIAMINOBUTYRATE--2-OXOGLUTARATE TRANSAMINASE"/>
    <property type="match status" value="1"/>
</dbReference>
<keyword evidence="9" id="KW-1185">Reference proteome</keyword>
<evidence type="ECO:0000256" key="3">
    <source>
        <dbReference type="ARBA" id="ARBA00022576"/>
    </source>
</evidence>
<comment type="pathway">
    <text evidence="7">Amine and polyamine biosynthesis; ectoine biosynthesis; L-ectoine from L-aspartate 4-semialdehyde: step 1/3.</text>
</comment>
<dbReference type="GO" id="GO:0045303">
    <property type="term" value="F:diaminobutyrate-2-oxoglutarate transaminase activity"/>
    <property type="evidence" value="ECO:0007669"/>
    <property type="project" value="UniProtKB-EC"/>
</dbReference>
<dbReference type="InterPro" id="IPR004637">
    <property type="entry name" value="Dat"/>
</dbReference>
<gene>
    <name evidence="8" type="ordered locus">Mlg_1191</name>
</gene>
<evidence type="ECO:0000256" key="5">
    <source>
        <dbReference type="ARBA" id="ARBA00022898"/>
    </source>
</evidence>
<dbReference type="HOGENOM" id="CLU_016922_10_0_6"/>
<sequence length="440" mass="48694">MTIDYMHTIEEHESIVRSYVRSFPTVFDTAKGSYLYNLDGEAYLDFFAGASVMNYGHNHPEIKKALIEYLERDGVTHSLDMASKARAEFLDTFHRLILEPRGMDYRVQFPGPTGTNAVETALKIARKVTGREDVISFTNAFHGMTLGSLSVTGNEFKRKGAGIPLTHGQTMPYCGYFGPCVNRGGSERNCVDYLDRMLKDGGSGVDHPAAIIMEPIQGEGGLNVACAEWMRQVEALCKKYDMLLIVDDIQAGNGRAGSYFSFEESGIKPDVVTVSKSLSGYGMPLSITLVKPEHDIWEPGEHNGTFRGFNPAVVTAKRALELFWSDDSFQKEVLRKGEKMREFLAGLLKKYPQAPGQVRGRGMMQGIAFDNAELAEKISEHAFQRKLIIETSGPRDEVLKLLPPLVTSDEDLEKGLAIIEQALVAAMEELGMNRDAASSQ</sequence>
<dbReference type="CDD" id="cd00610">
    <property type="entry name" value="OAT_like"/>
    <property type="match status" value="1"/>
</dbReference>
<comment type="function">
    <text evidence="7">Catalyzes reversively the conversion of L-aspartate beta-semialdehyde (ASA) to L-2,4-diaminobutyrate (DABA) by transamination with L-glutamate.</text>
</comment>
<evidence type="ECO:0000256" key="6">
    <source>
        <dbReference type="RuleBase" id="RU003560"/>
    </source>
</evidence>
<evidence type="ECO:0000256" key="7">
    <source>
        <dbReference type="RuleBase" id="RU365034"/>
    </source>
</evidence>
<dbReference type="UniPathway" id="UPA00067">
    <property type="reaction ID" value="UER00121"/>
</dbReference>
<dbReference type="InterPro" id="IPR012773">
    <property type="entry name" value="Ectoine_EctB"/>
</dbReference>
<organism evidence="8 9">
    <name type="scientific">Alkalilimnicola ehrlichii (strain ATCC BAA-1101 / DSM 17681 / MLHE-1)</name>
    <dbReference type="NCBI Taxonomy" id="187272"/>
    <lineage>
        <taxon>Bacteria</taxon>
        <taxon>Pseudomonadati</taxon>
        <taxon>Pseudomonadota</taxon>
        <taxon>Gammaproteobacteria</taxon>
        <taxon>Chromatiales</taxon>
        <taxon>Ectothiorhodospiraceae</taxon>
        <taxon>Alkalilimnicola</taxon>
    </lineage>
</organism>
<reference evidence="9" key="1">
    <citation type="submission" date="2006-08" db="EMBL/GenBank/DDBJ databases">
        <title>Complete sequence of Alkalilimnicola ehrilichei MLHE-1.</title>
        <authorList>
            <person name="Copeland A."/>
            <person name="Lucas S."/>
            <person name="Lapidus A."/>
            <person name="Barry K."/>
            <person name="Detter J.C."/>
            <person name="Glavina del Rio T."/>
            <person name="Hammon N."/>
            <person name="Israni S."/>
            <person name="Dalin E."/>
            <person name="Tice H."/>
            <person name="Pitluck S."/>
            <person name="Sims D."/>
            <person name="Brettin T."/>
            <person name="Bruce D."/>
            <person name="Han C."/>
            <person name="Tapia R."/>
            <person name="Gilna P."/>
            <person name="Schmutz J."/>
            <person name="Larimer F."/>
            <person name="Land M."/>
            <person name="Hauser L."/>
            <person name="Kyrpides N."/>
            <person name="Mikhailova N."/>
            <person name="Oremland R.S."/>
            <person name="Hoeft S.E."/>
            <person name="Switzer-Blum J."/>
            <person name="Kulp T."/>
            <person name="King G."/>
            <person name="Tabita R."/>
            <person name="Witte B."/>
            <person name="Santini J.M."/>
            <person name="Basu P."/>
            <person name="Hollibaugh J.T."/>
            <person name="Xie G."/>
            <person name="Stolz J.F."/>
            <person name="Richardson P."/>
        </authorList>
    </citation>
    <scope>NUCLEOTIDE SEQUENCE [LARGE SCALE GENOMIC DNA]</scope>
    <source>
        <strain evidence="9">ATCC BAA-1101 / DSM 17681 / MLHE-1</strain>
    </source>
</reference>
<evidence type="ECO:0000256" key="1">
    <source>
        <dbReference type="ARBA" id="ARBA00001933"/>
    </source>
</evidence>
<dbReference type="Pfam" id="PF00202">
    <property type="entry name" value="Aminotran_3"/>
    <property type="match status" value="1"/>
</dbReference>
<evidence type="ECO:0000313" key="8">
    <source>
        <dbReference type="EMBL" id="ABI56540.1"/>
    </source>
</evidence>
<keyword evidence="5 6" id="KW-0663">Pyridoxal phosphate</keyword>
<dbReference type="RefSeq" id="WP_011628935.1">
    <property type="nucleotide sequence ID" value="NC_008340.1"/>
</dbReference>
<dbReference type="InterPro" id="IPR049704">
    <property type="entry name" value="Aminotrans_3_PPA_site"/>
</dbReference>
<name>Q0A9E7_ALKEH</name>
<dbReference type="Gene3D" id="3.40.640.10">
    <property type="entry name" value="Type I PLP-dependent aspartate aminotransferase-like (Major domain)"/>
    <property type="match status" value="1"/>
</dbReference>
<dbReference type="PANTHER" id="PTHR43552">
    <property type="entry name" value="DIAMINOBUTYRATE--2-OXOGLUTARATE AMINOTRANSFERASE"/>
    <property type="match status" value="1"/>
</dbReference>
<dbReference type="Gene3D" id="3.90.1150.10">
    <property type="entry name" value="Aspartate Aminotransferase, domain 1"/>
    <property type="match status" value="1"/>
</dbReference>
<dbReference type="GO" id="GO:0030170">
    <property type="term" value="F:pyridoxal phosphate binding"/>
    <property type="evidence" value="ECO:0007669"/>
    <property type="project" value="InterPro"/>
</dbReference>
<dbReference type="AlphaFoldDB" id="Q0A9E7"/>
<accession>Q0A9E7</accession>
<dbReference type="InterPro" id="IPR005814">
    <property type="entry name" value="Aminotrans_3"/>
</dbReference>
<dbReference type="InterPro" id="IPR015421">
    <property type="entry name" value="PyrdxlP-dep_Trfase_major"/>
</dbReference>
<keyword evidence="4 7" id="KW-0808">Transferase</keyword>
<dbReference type="EC" id="2.6.1.76" evidence="7"/>
<dbReference type="PROSITE" id="PS00600">
    <property type="entry name" value="AA_TRANSFER_CLASS_3"/>
    <property type="match status" value="1"/>
</dbReference>
<dbReference type="SUPFAM" id="SSF53383">
    <property type="entry name" value="PLP-dependent transferases"/>
    <property type="match status" value="1"/>
</dbReference>
<dbReference type="GO" id="GO:0019491">
    <property type="term" value="P:ectoine biosynthetic process"/>
    <property type="evidence" value="ECO:0007669"/>
    <property type="project" value="UniProtKB-UniPathway"/>
</dbReference>
<dbReference type="KEGG" id="aeh:Mlg_1191"/>
<dbReference type="NCBIfam" id="TIGR02407">
    <property type="entry name" value="ectoine_ectB"/>
    <property type="match status" value="1"/>
</dbReference>
<comment type="similarity">
    <text evidence="2 6">Belongs to the class-III pyridoxal-phosphate-dependent aminotransferase family.</text>
</comment>
<proteinExistence type="inferred from homology"/>
<evidence type="ECO:0000256" key="4">
    <source>
        <dbReference type="ARBA" id="ARBA00022679"/>
    </source>
</evidence>
<protein>
    <recommendedName>
        <fullName evidence="7">Diaminobutyrate--2-oxoglutarate transaminase</fullName>
        <ecNumber evidence="7">2.6.1.76</ecNumber>
    </recommendedName>
    <alternativeName>
        <fullName evidence="7">DABA aminotransferase</fullName>
    </alternativeName>
</protein>
<dbReference type="Proteomes" id="UP000001962">
    <property type="component" value="Chromosome"/>
</dbReference>
<dbReference type="InterPro" id="IPR015424">
    <property type="entry name" value="PyrdxlP-dep_Trfase"/>
</dbReference>
<dbReference type="NCBIfam" id="TIGR00709">
    <property type="entry name" value="dat"/>
    <property type="match status" value="1"/>
</dbReference>
<evidence type="ECO:0000256" key="2">
    <source>
        <dbReference type="ARBA" id="ARBA00008954"/>
    </source>
</evidence>
<dbReference type="PIRSF" id="PIRSF000521">
    <property type="entry name" value="Transaminase_4ab_Lys_Orn"/>
    <property type="match status" value="1"/>
</dbReference>